<keyword evidence="5" id="KW-0547">Nucleotide-binding</keyword>
<dbReference type="SUPFAM" id="SSF53613">
    <property type="entry name" value="Ribokinase-like"/>
    <property type="match status" value="1"/>
</dbReference>
<organism evidence="13 15">
    <name type="scientific">Segatella copri</name>
    <dbReference type="NCBI Taxonomy" id="165179"/>
    <lineage>
        <taxon>Bacteria</taxon>
        <taxon>Pseudomonadati</taxon>
        <taxon>Bacteroidota</taxon>
        <taxon>Bacteroidia</taxon>
        <taxon>Bacteroidales</taxon>
        <taxon>Prevotellaceae</taxon>
        <taxon>Segatella</taxon>
    </lineage>
</organism>
<protein>
    <recommendedName>
        <fullName evidence="2">D-glycero-beta-D-manno-heptose 1-phosphate adenylyltransferase</fullName>
        <ecNumber evidence="2">2.7.7.70</ecNumber>
    </recommendedName>
</protein>
<keyword evidence="3" id="KW-0808">Transferase</keyword>
<evidence type="ECO:0000256" key="9">
    <source>
        <dbReference type="ARBA" id="ARBA00023277"/>
    </source>
</evidence>
<dbReference type="RefSeq" id="WP_071122912.1">
    <property type="nucleotide sequence ID" value="NZ_JAHOEA010000006.1"/>
</dbReference>
<reference evidence="13" key="1">
    <citation type="submission" date="2021-06" db="EMBL/GenBank/DDBJ databases">
        <title>Collection of gut derived symbiotic bacterial strains cultured from healthy donors.</title>
        <authorList>
            <person name="Lin H."/>
            <person name="Littmann E."/>
            <person name="Pamer E.G."/>
        </authorList>
    </citation>
    <scope>NUCLEOTIDE SEQUENCE</scope>
    <source>
        <strain evidence="14">MSK.21.60</strain>
        <strain evidence="13">MSK.21.74</strain>
    </source>
</reference>
<dbReference type="EMBL" id="JAHOEI010000003">
    <property type="protein sequence ID" value="MBV3386480.1"/>
    <property type="molecule type" value="Genomic_DNA"/>
</dbReference>
<dbReference type="GO" id="GO:0033785">
    <property type="term" value="F:heptose 7-phosphate kinase activity"/>
    <property type="evidence" value="ECO:0007669"/>
    <property type="project" value="TreeGrafter"/>
</dbReference>
<sequence length="462" mass="52191">MDTGELQMKTIVIGDLMLDKYVFGIVERVSPESGCPILKQTTCEYQLGGAANVAKQLKRLGANVILFGIIGNDENGKMFKKILKQEGLEVDFLSTYNTDTTCKTRFVNDLHQQMFRTDRETFVSYSDEDRYKIMNYLTRNQICNIVISDYNKGVITTQMCQDIIRYGQRNGINVIIDIKENDLKKYKGATIVKGNKKEIHKLLDKLSEIWISDSSLQKLRSVLNTERLIMTCGEEGIIAVDEKNNIIKHSCQKHLVFDVTGAGDIVTAYISYLSKYKDMSFDRILYFANKAANIKVGRFGNSIVELDEVLNGYIKVLNVHEIIKKTKGKKVVFTNGCFDVIHAGHIDLLQKAKEKGDILVVGLNSDSSIRRLKGNSRPVNTLNQRIKVLSSIQYIDYIVVFDDDTPLQLIEAIKPNVLVKGGDYKFKEIIGADFVTKNGGQVFSIPFVYNLSSTKIIDKIKL</sequence>
<dbReference type="AlphaFoldDB" id="A0AAP2MYG7"/>
<dbReference type="GeneID" id="88859429"/>
<evidence type="ECO:0000256" key="3">
    <source>
        <dbReference type="ARBA" id="ARBA00022679"/>
    </source>
</evidence>
<feature type="domain" description="Cytidyltransferase-like" evidence="12">
    <location>
        <begin position="333"/>
        <end position="457"/>
    </location>
</feature>
<gene>
    <name evidence="13" type="primary">rfaE2</name>
    <name evidence="14" type="ORF">KSW80_03170</name>
    <name evidence="13" type="ORF">KSW82_01835</name>
</gene>
<evidence type="ECO:0000256" key="2">
    <source>
        <dbReference type="ARBA" id="ARBA00012519"/>
    </source>
</evidence>
<dbReference type="Gene3D" id="3.40.50.620">
    <property type="entry name" value="HUPs"/>
    <property type="match status" value="1"/>
</dbReference>
<evidence type="ECO:0000256" key="10">
    <source>
        <dbReference type="ARBA" id="ARBA00047428"/>
    </source>
</evidence>
<accession>A0AAP2MYG7</accession>
<evidence type="ECO:0000259" key="12">
    <source>
        <dbReference type="Pfam" id="PF01467"/>
    </source>
</evidence>
<evidence type="ECO:0000256" key="1">
    <source>
        <dbReference type="ARBA" id="ARBA00004713"/>
    </source>
</evidence>
<evidence type="ECO:0000256" key="6">
    <source>
        <dbReference type="ARBA" id="ARBA00022777"/>
    </source>
</evidence>
<evidence type="ECO:0000256" key="8">
    <source>
        <dbReference type="ARBA" id="ARBA00023268"/>
    </source>
</evidence>
<name>A0AAP2MYG7_9BACT</name>
<comment type="pathway">
    <text evidence="1">Bacterial outer membrane biogenesis; LPS core biosynthesis.</text>
</comment>
<dbReference type="Gene3D" id="3.40.1190.20">
    <property type="match status" value="1"/>
</dbReference>
<dbReference type="SUPFAM" id="SSF52374">
    <property type="entry name" value="Nucleotidylyl transferase"/>
    <property type="match status" value="1"/>
</dbReference>
<proteinExistence type="predicted"/>
<evidence type="ECO:0000256" key="5">
    <source>
        <dbReference type="ARBA" id="ARBA00022741"/>
    </source>
</evidence>
<dbReference type="Proteomes" id="UP001196316">
    <property type="component" value="Unassembled WGS sequence"/>
</dbReference>
<feature type="domain" description="Carbohydrate kinase PfkB" evidence="11">
    <location>
        <begin position="12"/>
        <end position="301"/>
    </location>
</feature>
<comment type="catalytic activity">
    <reaction evidence="10">
        <text>D-glycero-beta-D-manno-heptose 1-phosphate + ATP + H(+) = ADP-D-glycero-beta-D-manno-heptose + diphosphate</text>
        <dbReference type="Rhea" id="RHEA:27465"/>
        <dbReference type="ChEBI" id="CHEBI:15378"/>
        <dbReference type="ChEBI" id="CHEBI:30616"/>
        <dbReference type="ChEBI" id="CHEBI:33019"/>
        <dbReference type="ChEBI" id="CHEBI:59967"/>
        <dbReference type="ChEBI" id="CHEBI:61593"/>
        <dbReference type="EC" id="2.7.7.70"/>
    </reaction>
</comment>
<evidence type="ECO:0000313" key="15">
    <source>
        <dbReference type="Proteomes" id="UP001196765"/>
    </source>
</evidence>
<dbReference type="PROSITE" id="PS00583">
    <property type="entry name" value="PFKB_KINASES_1"/>
    <property type="match status" value="1"/>
</dbReference>
<dbReference type="GO" id="GO:0005829">
    <property type="term" value="C:cytosol"/>
    <property type="evidence" value="ECO:0007669"/>
    <property type="project" value="TreeGrafter"/>
</dbReference>
<evidence type="ECO:0000256" key="4">
    <source>
        <dbReference type="ARBA" id="ARBA00022695"/>
    </source>
</evidence>
<dbReference type="PANTHER" id="PTHR46969">
    <property type="entry name" value="BIFUNCTIONAL PROTEIN HLDE"/>
    <property type="match status" value="1"/>
</dbReference>
<dbReference type="EMBL" id="JAHOEP010000006">
    <property type="protein sequence ID" value="MBV3407418.1"/>
    <property type="molecule type" value="Genomic_DNA"/>
</dbReference>
<keyword evidence="6" id="KW-0418">Kinase</keyword>
<dbReference type="EC" id="2.7.7.70" evidence="2"/>
<dbReference type="Pfam" id="PF01467">
    <property type="entry name" value="CTP_transf_like"/>
    <property type="match status" value="1"/>
</dbReference>
<keyword evidence="7" id="KW-0067">ATP-binding</keyword>
<dbReference type="GO" id="GO:0016773">
    <property type="term" value="F:phosphotransferase activity, alcohol group as acceptor"/>
    <property type="evidence" value="ECO:0007669"/>
    <property type="project" value="InterPro"/>
</dbReference>
<dbReference type="NCBIfam" id="TIGR02199">
    <property type="entry name" value="rfaE_dom_II"/>
    <property type="match status" value="1"/>
</dbReference>
<evidence type="ECO:0000259" key="11">
    <source>
        <dbReference type="Pfam" id="PF00294"/>
    </source>
</evidence>
<evidence type="ECO:0000256" key="7">
    <source>
        <dbReference type="ARBA" id="ARBA00022840"/>
    </source>
</evidence>
<keyword evidence="9" id="KW-0119">Carbohydrate metabolism</keyword>
<dbReference type="GO" id="GO:0033786">
    <property type="term" value="F:heptose-1-phosphate adenylyltransferase activity"/>
    <property type="evidence" value="ECO:0007669"/>
    <property type="project" value="TreeGrafter"/>
</dbReference>
<dbReference type="InterPro" id="IPR011611">
    <property type="entry name" value="PfkB_dom"/>
</dbReference>
<comment type="caution">
    <text evidence="13">The sequence shown here is derived from an EMBL/GenBank/DDBJ whole genome shotgun (WGS) entry which is preliminary data.</text>
</comment>
<dbReference type="InterPro" id="IPR029056">
    <property type="entry name" value="Ribokinase-like"/>
</dbReference>
<dbReference type="InterPro" id="IPR011914">
    <property type="entry name" value="RfaE_dom_II"/>
</dbReference>
<dbReference type="InterPro" id="IPR002173">
    <property type="entry name" value="Carboh/pur_kinase_PfkB_CS"/>
</dbReference>
<dbReference type="Proteomes" id="UP001196765">
    <property type="component" value="Unassembled WGS sequence"/>
</dbReference>
<dbReference type="GO" id="GO:0005524">
    <property type="term" value="F:ATP binding"/>
    <property type="evidence" value="ECO:0007669"/>
    <property type="project" value="UniProtKB-KW"/>
</dbReference>
<keyword evidence="8" id="KW-0511">Multifunctional enzyme</keyword>
<evidence type="ECO:0000313" key="14">
    <source>
        <dbReference type="EMBL" id="MBV3407418.1"/>
    </source>
</evidence>
<keyword evidence="4 13" id="KW-0548">Nucleotidyltransferase</keyword>
<dbReference type="InterPro" id="IPR014729">
    <property type="entry name" value="Rossmann-like_a/b/a_fold"/>
</dbReference>
<dbReference type="Pfam" id="PF00294">
    <property type="entry name" value="PfkB"/>
    <property type="match status" value="1"/>
</dbReference>
<evidence type="ECO:0000313" key="13">
    <source>
        <dbReference type="EMBL" id="MBV3386480.1"/>
    </source>
</evidence>
<dbReference type="NCBIfam" id="TIGR00125">
    <property type="entry name" value="cyt_tran_rel"/>
    <property type="match status" value="1"/>
</dbReference>
<dbReference type="InterPro" id="IPR004821">
    <property type="entry name" value="Cyt_trans-like"/>
</dbReference>
<dbReference type="PANTHER" id="PTHR46969:SF1">
    <property type="entry name" value="BIFUNCTIONAL PROTEIN HLDE"/>
    <property type="match status" value="1"/>
</dbReference>